<dbReference type="GO" id="GO:0005886">
    <property type="term" value="C:plasma membrane"/>
    <property type="evidence" value="ECO:0007669"/>
    <property type="project" value="UniProtKB-SubCell"/>
</dbReference>
<evidence type="ECO:0000256" key="3">
    <source>
        <dbReference type="ARBA" id="ARBA00023136"/>
    </source>
</evidence>
<dbReference type="RefSeq" id="WP_142934519.1">
    <property type="nucleotide sequence ID" value="NZ_ML660171.1"/>
</dbReference>
<dbReference type="InterPro" id="IPR011050">
    <property type="entry name" value="Pectin_lyase_fold/virulence"/>
</dbReference>
<sequence>MPISILQQALGLGDNDTLPTGLPIAGPDRVLAGAVLCEGTDLAGLTGITIGGVQATIHTELLAGTIDVVGFYIKEADIPNITDTSIVFQGVTVASSSIVIISILFAGVDQTTTVTDFAVGAQNSTQDATYVLDEIENGMAIAFVGCSKATGTAWTFGSYTQVAGDSAPQWTQGTNTSGVAAIKVLTADATNVSNTIQSGLATDKVGWFAMVLNAAPGGGDTTAPVLTNPTASTVTADGVTPQAITDEGNGTAYIVVVPDGDVPSIAQIKAGQQSNGTAAIAAENLAILSTGVISFTPVTGLSESTNYELFFVHTDAAANDSLAETVGFTTGGSGGGGGGGGTSNIGGINLAAYTPVGIVQEFPHPDGNSSGVGVDIENGRIGVIRNGARELHEYAIGDYSTTIRTVSINGLDNGSDSESITYMGNGEIAVGTEDGGAYKIHILDLPTGTVDISIGAKQSLTLAEPGIDNNSGLEGLTYDKVNKVFYGVGEGQQVNTPRKFFKVIRPTNTTTDYTYTDPELVVTEPFDPEVTFAILGATGEQFDLSGCSFDDKTGRIIIQSHTGGKAIEVDVETGVYYSEVDTSVNPQAEGVEILPDRSIIIISEGRHYLQYIPPPAPVINQPPHATVALGNTFSYTPTLSAGSDVFWFKEYGPDSMQVNPETGEITWDTTGFPRGQGIPIAIGCSNEWGEDTKWFVLHVDNTGTSKLVVLGTDTTSSNIRIGALEAIFASGDTLAVPGGLYYASVSANGSFENSFADSFGGDIPAGTANQLTTICGAGEVIVDSSPHDAIPRQDECLEILANQATIKSFVKFASMEFTGANRQAILNAAASNVLELVGATDSGYAQNPTTFTEADASYGSVASGYMQGNGSVYEHCFAFGQFRYGLQFGNVISDTLMSRCLVRPDEYHGDQPRGAITHYSTEGSGVFSNLVVDGDQEHLSPFYSNYAGAFAFPATGNEAFPNNQVFHGNLSLNTHMVPFTADGSAGTSIINASHFVVIDSTNTITPQTGATSPAIINSNSVLNLDNASFDKNSTWNDEVMAGSNGFIRAGDSTNDITITKSIFSQGGWSVSATIDVGPLLNATGGTSGSAFTDNNVYDFKGTIDASGAYTVSGTITTDPHANGWDYPTRIEEGSPLALSGHGADLTKFKCPSHVMPGDPGWQTATNRWAWPYPAETRIRERMRQYGKTNLPVRNPVHTQNPTQFDGVISGARGFCADGESLSDYIWGYFGRTVPPLRVAASTTAADEITFRIGRYRSDRGYRITKFNVYETGDMVNPVLSFSGLKGVLTGVADGNYEYVIRAVDATKISAFGANESGESGNSDKITINVGPAGPDTTPNAFSFIDQTDIALSTQVESNVITVSGIDTPASISITSSAGMEYRINAGAYTTTAGTVNNGDTVQLRVTSSAANSTSVNGTLNIGGVADQWDVTTIGAADTTPDAFTFTDQTGVNLSSQIISDEITIAGINAVASISITGAGEFSIDGGAYTNVATTINNGQTVRLRQTSSTINSTETTVTLDVGGVTDIWSVTTLPASAAELDEYTPGISIKIGISL</sequence>
<dbReference type="InterPro" id="IPR013783">
    <property type="entry name" value="Ig-like_fold"/>
</dbReference>
<proteinExistence type="predicted"/>
<keyword evidence="3" id="KW-0472">Membrane</keyword>
<gene>
    <name evidence="4" type="ORF">FLL46_24055</name>
</gene>
<dbReference type="SUPFAM" id="SSF51126">
    <property type="entry name" value="Pectin lyase-like"/>
    <property type="match status" value="1"/>
</dbReference>
<dbReference type="EMBL" id="VIKS01000015">
    <property type="protein sequence ID" value="TQV82846.1"/>
    <property type="molecule type" value="Genomic_DNA"/>
</dbReference>
<keyword evidence="5" id="KW-1185">Reference proteome</keyword>
<comment type="subcellular location">
    <subcellularLocation>
        <location evidence="1">Cell membrane</location>
    </subcellularLocation>
</comment>
<name>A0A545U055_9GAMM</name>
<dbReference type="OrthoDB" id="6205764at2"/>
<reference evidence="4 5" key="1">
    <citation type="submission" date="2019-07" db="EMBL/GenBank/DDBJ databases">
        <title>Draft genome for Aliikangiella sp. M105.</title>
        <authorList>
            <person name="Wang G."/>
        </authorList>
    </citation>
    <scope>NUCLEOTIDE SEQUENCE [LARGE SCALE GENOMIC DNA]</scope>
    <source>
        <strain evidence="4 5">M105</strain>
    </source>
</reference>
<comment type="caution">
    <text evidence="4">The sequence shown here is derived from an EMBL/GenBank/DDBJ whole genome shotgun (WGS) entry which is preliminary data.</text>
</comment>
<dbReference type="Proteomes" id="UP000315439">
    <property type="component" value="Unassembled WGS sequence"/>
</dbReference>
<evidence type="ECO:0000313" key="5">
    <source>
        <dbReference type="Proteomes" id="UP000315439"/>
    </source>
</evidence>
<evidence type="ECO:0000256" key="1">
    <source>
        <dbReference type="ARBA" id="ARBA00004236"/>
    </source>
</evidence>
<dbReference type="InterPro" id="IPR009722">
    <property type="entry name" value="YjiK/CarP"/>
</dbReference>
<keyword evidence="2" id="KW-1003">Cell membrane</keyword>
<accession>A0A545U055</accession>
<protein>
    <submittedName>
        <fullName evidence="4">Uncharacterized protein</fullName>
    </submittedName>
</protein>
<evidence type="ECO:0000313" key="4">
    <source>
        <dbReference type="EMBL" id="TQV82846.1"/>
    </source>
</evidence>
<evidence type="ECO:0000256" key="2">
    <source>
        <dbReference type="ARBA" id="ARBA00022475"/>
    </source>
</evidence>
<dbReference type="Pfam" id="PF06977">
    <property type="entry name" value="SdiA-regulated"/>
    <property type="match status" value="1"/>
</dbReference>
<organism evidence="4 5">
    <name type="scientific">Aliikangiella coralliicola</name>
    <dbReference type="NCBI Taxonomy" id="2592383"/>
    <lineage>
        <taxon>Bacteria</taxon>
        <taxon>Pseudomonadati</taxon>
        <taxon>Pseudomonadota</taxon>
        <taxon>Gammaproteobacteria</taxon>
        <taxon>Oceanospirillales</taxon>
        <taxon>Pleioneaceae</taxon>
        <taxon>Aliikangiella</taxon>
    </lineage>
</organism>
<dbReference type="Gene3D" id="2.60.40.10">
    <property type="entry name" value="Immunoglobulins"/>
    <property type="match status" value="1"/>
</dbReference>